<organism evidence="1">
    <name type="scientific">marine sediment metagenome</name>
    <dbReference type="NCBI Taxonomy" id="412755"/>
    <lineage>
        <taxon>unclassified sequences</taxon>
        <taxon>metagenomes</taxon>
        <taxon>ecological metagenomes</taxon>
    </lineage>
</organism>
<feature type="non-terminal residue" evidence="1">
    <location>
        <position position="1"/>
    </location>
</feature>
<dbReference type="EMBL" id="BART01011703">
    <property type="protein sequence ID" value="GAG88256.1"/>
    <property type="molecule type" value="Genomic_DNA"/>
</dbReference>
<evidence type="ECO:0000313" key="1">
    <source>
        <dbReference type="EMBL" id="GAG88256.1"/>
    </source>
</evidence>
<dbReference type="AlphaFoldDB" id="X1CVN3"/>
<protein>
    <submittedName>
        <fullName evidence="1">Uncharacterized protein</fullName>
    </submittedName>
</protein>
<reference evidence="1" key="1">
    <citation type="journal article" date="2014" name="Front. Microbiol.">
        <title>High frequency of phylogenetically diverse reductive dehalogenase-homologous genes in deep subseafloor sedimentary metagenomes.</title>
        <authorList>
            <person name="Kawai M."/>
            <person name="Futagami T."/>
            <person name="Toyoda A."/>
            <person name="Takaki Y."/>
            <person name="Nishi S."/>
            <person name="Hori S."/>
            <person name="Arai W."/>
            <person name="Tsubouchi T."/>
            <person name="Morono Y."/>
            <person name="Uchiyama I."/>
            <person name="Ito T."/>
            <person name="Fujiyama A."/>
            <person name="Inagaki F."/>
            <person name="Takami H."/>
        </authorList>
    </citation>
    <scope>NUCLEOTIDE SEQUENCE</scope>
    <source>
        <strain evidence="1">Expedition CK06-06</strain>
    </source>
</reference>
<accession>X1CVN3</accession>
<gene>
    <name evidence="1" type="ORF">S01H4_24796</name>
</gene>
<sequence length="34" mass="4156">KYKSNMEKIGKLVLKLERIGEQNRHIRRDSNHYT</sequence>
<proteinExistence type="predicted"/>
<name>X1CVN3_9ZZZZ</name>
<comment type="caution">
    <text evidence="1">The sequence shown here is derived from an EMBL/GenBank/DDBJ whole genome shotgun (WGS) entry which is preliminary data.</text>
</comment>